<evidence type="ECO:0000256" key="3">
    <source>
        <dbReference type="ARBA" id="ARBA00010199"/>
    </source>
</evidence>
<gene>
    <name evidence="14" type="ORF">IAB73_02860</name>
</gene>
<dbReference type="Proteomes" id="UP000886887">
    <property type="component" value="Unassembled WGS sequence"/>
</dbReference>
<organism evidence="14 15">
    <name type="scientific">Candidatus Onthenecus intestinigallinarum</name>
    <dbReference type="NCBI Taxonomy" id="2840875"/>
    <lineage>
        <taxon>Bacteria</taxon>
        <taxon>Bacillati</taxon>
        <taxon>Bacillota</taxon>
        <taxon>Clostridia</taxon>
        <taxon>Eubacteriales</taxon>
        <taxon>Candidatus Onthenecus</taxon>
    </lineage>
</organism>
<dbReference type="PIRSF" id="PIRSF006603">
    <property type="entry name" value="DinF"/>
    <property type="match status" value="1"/>
</dbReference>
<evidence type="ECO:0000256" key="7">
    <source>
        <dbReference type="ARBA" id="ARBA00022475"/>
    </source>
</evidence>
<dbReference type="NCBIfam" id="TIGR00797">
    <property type="entry name" value="matE"/>
    <property type="match status" value="1"/>
</dbReference>
<keyword evidence="5" id="KW-0813">Transport</keyword>
<dbReference type="InterPro" id="IPR050222">
    <property type="entry name" value="MATE_MdtK"/>
</dbReference>
<dbReference type="GO" id="GO:0006811">
    <property type="term" value="P:monoatomic ion transport"/>
    <property type="evidence" value="ECO:0007669"/>
    <property type="project" value="UniProtKB-KW"/>
</dbReference>
<feature type="transmembrane region" description="Helical" evidence="13">
    <location>
        <begin position="101"/>
        <end position="123"/>
    </location>
</feature>
<feature type="transmembrane region" description="Helical" evidence="13">
    <location>
        <begin position="171"/>
        <end position="193"/>
    </location>
</feature>
<sequence>MAGKLKALFGAQDMTQGSPRKNIALFAAPLLIGNLAQQLYNTVDAVIVGQYIGDGALAAVGASGPVLNLLLLLFMGIATGAGIMVAQYYGARQRDMLSRSVGTCILLTLISGIIIMIVGPLIAGPLMSLLRTPQDIYDMSVTYLTIIFLGMTGGGFYNILAGVLRGMGDSVTPLLFLLVACLLNIVLDIQFVVSFNMGVAGVAWATIIAQAVSALLCLVRLVLMKGQVDLNRHTLRLNREMTLRTVRLGLPSGLTQAIFSMAALVVQALTNSFGTTVIACSIVVMRVDGFAMMPNFTFGMAMTTFVGQNVGAGLLRRVDEGTREGMQMALGVSFLLTLGILFFGEYLMRLFTKTEEVVLLGMHMMRILAVGYIAMAVTQSLSGVMRGAGDTMTPMWISIITTVIIRVPIAYLWAFLTRTPANPVGSPDCIFASLLISWVLGAVITVAAYRRGKWRGKGITGVAAVE</sequence>
<feature type="transmembrane region" description="Helical" evidence="13">
    <location>
        <begin position="430"/>
        <end position="449"/>
    </location>
</feature>
<comment type="function">
    <text evidence="1">Multidrug efflux pump.</text>
</comment>
<reference evidence="14" key="2">
    <citation type="journal article" date="2021" name="PeerJ">
        <title>Extensive microbial diversity within the chicken gut microbiome revealed by metagenomics and culture.</title>
        <authorList>
            <person name="Gilroy R."/>
            <person name="Ravi A."/>
            <person name="Getino M."/>
            <person name="Pursley I."/>
            <person name="Horton D.L."/>
            <person name="Alikhan N.F."/>
            <person name="Baker D."/>
            <person name="Gharbi K."/>
            <person name="Hall N."/>
            <person name="Watson M."/>
            <person name="Adriaenssens E.M."/>
            <person name="Foster-Nyarko E."/>
            <person name="Jarju S."/>
            <person name="Secka A."/>
            <person name="Antonio M."/>
            <person name="Oren A."/>
            <person name="Chaudhuri R.R."/>
            <person name="La Ragione R."/>
            <person name="Hildebrand F."/>
            <person name="Pallen M.J."/>
        </authorList>
    </citation>
    <scope>NUCLEOTIDE SEQUENCE</scope>
    <source>
        <strain evidence="14">ChiSxjej2B14-6234</strain>
    </source>
</reference>
<evidence type="ECO:0000256" key="6">
    <source>
        <dbReference type="ARBA" id="ARBA00022449"/>
    </source>
</evidence>
<evidence type="ECO:0000313" key="15">
    <source>
        <dbReference type="Proteomes" id="UP000886887"/>
    </source>
</evidence>
<protein>
    <recommendedName>
        <fullName evidence="4">Probable multidrug resistance protein NorM</fullName>
    </recommendedName>
    <alternativeName>
        <fullName evidence="12">Multidrug-efflux transporter</fullName>
    </alternativeName>
</protein>
<keyword evidence="7" id="KW-1003">Cell membrane</keyword>
<dbReference type="Pfam" id="PF01554">
    <property type="entry name" value="MatE"/>
    <property type="match status" value="2"/>
</dbReference>
<reference evidence="14" key="1">
    <citation type="submission" date="2020-10" db="EMBL/GenBank/DDBJ databases">
        <authorList>
            <person name="Gilroy R."/>
        </authorList>
    </citation>
    <scope>NUCLEOTIDE SEQUENCE</scope>
    <source>
        <strain evidence="14">ChiSxjej2B14-6234</strain>
    </source>
</reference>
<dbReference type="InterPro" id="IPR002528">
    <property type="entry name" value="MATE_fam"/>
</dbReference>
<evidence type="ECO:0000256" key="10">
    <source>
        <dbReference type="ARBA" id="ARBA00023065"/>
    </source>
</evidence>
<feature type="transmembrane region" description="Helical" evidence="13">
    <location>
        <begin position="199"/>
        <end position="223"/>
    </location>
</feature>
<evidence type="ECO:0000256" key="9">
    <source>
        <dbReference type="ARBA" id="ARBA00022989"/>
    </source>
</evidence>
<feature type="transmembrane region" description="Helical" evidence="13">
    <location>
        <begin position="396"/>
        <end position="415"/>
    </location>
</feature>
<feature type="transmembrane region" description="Helical" evidence="13">
    <location>
        <begin position="143"/>
        <end position="164"/>
    </location>
</feature>
<keyword evidence="8 13" id="KW-0812">Transmembrane</keyword>
<feature type="transmembrane region" description="Helical" evidence="13">
    <location>
        <begin position="327"/>
        <end position="344"/>
    </location>
</feature>
<comment type="similarity">
    <text evidence="3">Belongs to the multi antimicrobial extrusion (MATE) (TC 2.A.66.1) family.</text>
</comment>
<evidence type="ECO:0000256" key="11">
    <source>
        <dbReference type="ARBA" id="ARBA00023136"/>
    </source>
</evidence>
<dbReference type="EMBL" id="DVFJ01000008">
    <property type="protein sequence ID" value="HIQ71137.1"/>
    <property type="molecule type" value="Genomic_DNA"/>
</dbReference>
<evidence type="ECO:0000313" key="14">
    <source>
        <dbReference type="EMBL" id="HIQ71137.1"/>
    </source>
</evidence>
<evidence type="ECO:0000256" key="5">
    <source>
        <dbReference type="ARBA" id="ARBA00022448"/>
    </source>
</evidence>
<dbReference type="GO" id="GO:0005886">
    <property type="term" value="C:plasma membrane"/>
    <property type="evidence" value="ECO:0007669"/>
    <property type="project" value="UniProtKB-SubCell"/>
</dbReference>
<name>A0A9D1CQ71_9FIRM</name>
<feature type="transmembrane region" description="Helical" evidence="13">
    <location>
        <begin position="364"/>
        <end position="384"/>
    </location>
</feature>
<feature type="transmembrane region" description="Helical" evidence="13">
    <location>
        <begin position="69"/>
        <end position="89"/>
    </location>
</feature>
<comment type="caution">
    <text evidence="14">The sequence shown here is derived from an EMBL/GenBank/DDBJ whole genome shotgun (WGS) entry which is preliminary data.</text>
</comment>
<dbReference type="GO" id="GO:0015297">
    <property type="term" value="F:antiporter activity"/>
    <property type="evidence" value="ECO:0007669"/>
    <property type="project" value="UniProtKB-KW"/>
</dbReference>
<keyword evidence="11 13" id="KW-0472">Membrane</keyword>
<evidence type="ECO:0000256" key="4">
    <source>
        <dbReference type="ARBA" id="ARBA00020268"/>
    </source>
</evidence>
<keyword evidence="6" id="KW-0050">Antiport</keyword>
<accession>A0A9D1CQ71</accession>
<evidence type="ECO:0000256" key="1">
    <source>
        <dbReference type="ARBA" id="ARBA00003408"/>
    </source>
</evidence>
<comment type="subcellular location">
    <subcellularLocation>
        <location evidence="2">Cell membrane</location>
        <topology evidence="2">Multi-pass membrane protein</topology>
    </subcellularLocation>
</comment>
<evidence type="ECO:0000256" key="12">
    <source>
        <dbReference type="ARBA" id="ARBA00031636"/>
    </source>
</evidence>
<keyword evidence="10" id="KW-0406">Ion transport</keyword>
<dbReference type="PANTHER" id="PTHR43298">
    <property type="entry name" value="MULTIDRUG RESISTANCE PROTEIN NORM-RELATED"/>
    <property type="match status" value="1"/>
</dbReference>
<dbReference type="CDD" id="cd13138">
    <property type="entry name" value="MATE_yoeA_like"/>
    <property type="match status" value="1"/>
</dbReference>
<dbReference type="InterPro" id="IPR048279">
    <property type="entry name" value="MdtK-like"/>
</dbReference>
<keyword evidence="9 13" id="KW-1133">Transmembrane helix</keyword>
<evidence type="ECO:0000256" key="2">
    <source>
        <dbReference type="ARBA" id="ARBA00004651"/>
    </source>
</evidence>
<feature type="transmembrane region" description="Helical" evidence="13">
    <location>
        <begin position="296"/>
        <end position="315"/>
    </location>
</feature>
<evidence type="ECO:0000256" key="8">
    <source>
        <dbReference type="ARBA" id="ARBA00022692"/>
    </source>
</evidence>
<dbReference type="GO" id="GO:0042910">
    <property type="term" value="F:xenobiotic transmembrane transporter activity"/>
    <property type="evidence" value="ECO:0007669"/>
    <property type="project" value="InterPro"/>
</dbReference>
<evidence type="ECO:0000256" key="13">
    <source>
        <dbReference type="SAM" id="Phobius"/>
    </source>
</evidence>
<dbReference type="PANTHER" id="PTHR43298:SF2">
    <property type="entry name" value="FMN_FAD EXPORTER YEEO-RELATED"/>
    <property type="match status" value="1"/>
</dbReference>
<proteinExistence type="inferred from homology"/>
<dbReference type="AlphaFoldDB" id="A0A9D1CQ71"/>